<dbReference type="FunFam" id="1.20.5.2210:FF:000001">
    <property type="entry name" value="ATP synthase F(0) complex subunit B1, mitochondrial"/>
    <property type="match status" value="1"/>
</dbReference>
<dbReference type="GO" id="GO:0005743">
    <property type="term" value="C:mitochondrial inner membrane"/>
    <property type="evidence" value="ECO:0007669"/>
    <property type="project" value="UniProtKB-SubCell"/>
</dbReference>
<dbReference type="Pfam" id="PF05405">
    <property type="entry name" value="Mt_ATP-synt_B"/>
    <property type="match status" value="1"/>
</dbReference>
<evidence type="ECO:0000256" key="7">
    <source>
        <dbReference type="ARBA" id="ARBA00022990"/>
    </source>
</evidence>
<dbReference type="Proteomes" id="UP000011080">
    <property type="component" value="Unassembled WGS sequence"/>
</dbReference>
<keyword evidence="9 13" id="KW-0496">Mitochondrion</keyword>
<dbReference type="GO" id="GO:0045259">
    <property type="term" value="C:proton-transporting ATP synthase complex"/>
    <property type="evidence" value="ECO:0007669"/>
    <property type="project" value="UniProtKB-KW"/>
</dbReference>
<keyword evidence="10 13" id="KW-0472">Membrane</keyword>
<evidence type="ECO:0000256" key="4">
    <source>
        <dbReference type="ARBA" id="ARBA00022781"/>
    </source>
</evidence>
<comment type="subunit">
    <text evidence="13">F-type ATPases have 2 components, CF(1) - the catalytic core - and CF(0) - the membrane proton channel. CF(1) and CF(0) have multiple subunits.</text>
</comment>
<dbReference type="InterPro" id="IPR008688">
    <property type="entry name" value="ATP_synth_Bsub_B/MI25"/>
</dbReference>
<evidence type="ECO:0000313" key="14">
    <source>
        <dbReference type="EMBL" id="ELR49132.1"/>
    </source>
</evidence>
<evidence type="ECO:0000256" key="8">
    <source>
        <dbReference type="ARBA" id="ARBA00023065"/>
    </source>
</evidence>
<proteinExistence type="inferred from homology"/>
<evidence type="ECO:0000256" key="10">
    <source>
        <dbReference type="ARBA" id="ARBA00023136"/>
    </source>
</evidence>
<comment type="subcellular location">
    <subcellularLocation>
        <location evidence="13">Mitochondrion</location>
    </subcellularLocation>
    <subcellularLocation>
        <location evidence="13">Mitochondrion inner membrane</location>
    </subcellularLocation>
</comment>
<dbReference type="EMBL" id="JH882501">
    <property type="protein sequence ID" value="ELR49132.1"/>
    <property type="molecule type" value="Genomic_DNA"/>
</dbReference>
<dbReference type="AlphaFoldDB" id="L8I1H1"/>
<dbReference type="STRING" id="72004.ENSBMUP00000012446"/>
<dbReference type="InterPro" id="IPR013837">
    <property type="entry name" value="ATP_synth_F0_suB"/>
</dbReference>
<organism evidence="14 15">
    <name type="scientific">Bos mutus</name>
    <name type="common">wild yak</name>
    <dbReference type="NCBI Taxonomy" id="72004"/>
    <lineage>
        <taxon>Eukaryota</taxon>
        <taxon>Metazoa</taxon>
        <taxon>Chordata</taxon>
        <taxon>Craniata</taxon>
        <taxon>Vertebrata</taxon>
        <taxon>Euteleostomi</taxon>
        <taxon>Mammalia</taxon>
        <taxon>Eutheria</taxon>
        <taxon>Laurasiatheria</taxon>
        <taxon>Artiodactyla</taxon>
        <taxon>Ruminantia</taxon>
        <taxon>Pecora</taxon>
        <taxon>Bovidae</taxon>
        <taxon>Bovinae</taxon>
        <taxon>Bos</taxon>
    </lineage>
</organism>
<protein>
    <recommendedName>
        <fullName evidence="13">ATP synthase subunit b</fullName>
    </recommendedName>
</protein>
<keyword evidence="4 13" id="KW-0375">Hydrogen ion transport</keyword>
<evidence type="ECO:0000256" key="3">
    <source>
        <dbReference type="ARBA" id="ARBA00022547"/>
    </source>
</evidence>
<comment type="subunit">
    <text evidence="12">Component of the ATP synthase complex composed at least of ATP5F1A/subunit alpha, ATP5F1B/subunit beta, ATP5MC1/subunit c (homooctomer), MT-ATP6/subunit a, MT-ATP8/subunit 8, ATP5ME/subunit e, ATP5MF/subunit f, ATP5MG/subunit g, ATP5MK/subunit k, ATP5MJ/subunit j, ATP5F1C/subunit gamma, ATP5F1D/subunit delta, ATP5F1E/subunit epsilon, ATP5PF/subunit F6, ATP5PB/subunit b, ATP5PD/subunit d, ATP5PO/subunit OSCP. ATP synthase complex consists of a soluble F(1) head domain (subunits alpha(3) and beta(3)) - the catalytic core - and a membrane F(0) domain - the membrane proton channel (subunits c, a, 8, e, f, g, k and j). These two domains are linked by a central stalk (subunits gamma, delta, and epsilon) rotating inside the F1 region and a stationary peripheral stalk (subunits F6, b, d, and OSCP).</text>
</comment>
<evidence type="ECO:0000256" key="12">
    <source>
        <dbReference type="ARBA" id="ARBA00064647"/>
    </source>
</evidence>
<evidence type="ECO:0000256" key="11">
    <source>
        <dbReference type="ARBA" id="ARBA00055529"/>
    </source>
</evidence>
<keyword evidence="6" id="KW-0809">Transit peptide</keyword>
<keyword evidence="3 13" id="KW-0138">CF(0)</keyword>
<evidence type="ECO:0000256" key="1">
    <source>
        <dbReference type="ARBA" id="ARBA00007479"/>
    </source>
</evidence>
<dbReference type="PANTHER" id="PTHR12733:SF3">
    <property type="entry name" value="ATP SYNTHASE F(0) COMPLEX SUBUNIT B1, MITOCHONDRIAL"/>
    <property type="match status" value="1"/>
</dbReference>
<gene>
    <name evidence="14" type="ORF">M91_07488</name>
</gene>
<evidence type="ECO:0000313" key="15">
    <source>
        <dbReference type="Proteomes" id="UP000011080"/>
    </source>
</evidence>
<name>L8I1H1_9CETA</name>
<keyword evidence="8 13" id="KW-0406">Ion transport</keyword>
<comment type="similarity">
    <text evidence="1 13">Belongs to the eukaryotic ATPase B chain family.</text>
</comment>
<keyword evidence="5 13" id="KW-0999">Mitochondrion inner membrane</keyword>
<accession>L8I1H1</accession>
<dbReference type="PANTHER" id="PTHR12733">
    <property type="entry name" value="MITOCHONDRIAL ATP SYNTHASE B CHAIN"/>
    <property type="match status" value="1"/>
</dbReference>
<reference evidence="14 15" key="1">
    <citation type="journal article" date="2012" name="Nat. Genet.">
        <title>The yak genome and adaptation to life at high altitude.</title>
        <authorList>
            <person name="Qiu Q."/>
            <person name="Zhang G."/>
            <person name="Ma T."/>
            <person name="Qian W."/>
            <person name="Wang J."/>
            <person name="Ye Z."/>
            <person name="Cao C."/>
            <person name="Hu Q."/>
            <person name="Kim J."/>
            <person name="Larkin D.M."/>
            <person name="Auvil L."/>
            <person name="Capitanu B."/>
            <person name="Ma J."/>
            <person name="Lewin H.A."/>
            <person name="Qian X."/>
            <person name="Lang Y."/>
            <person name="Zhou R."/>
            <person name="Wang L."/>
            <person name="Wang K."/>
            <person name="Xia J."/>
            <person name="Liao S."/>
            <person name="Pan S."/>
            <person name="Lu X."/>
            <person name="Hou H."/>
            <person name="Wang Y."/>
            <person name="Zang X."/>
            <person name="Yin Y."/>
            <person name="Ma H."/>
            <person name="Zhang J."/>
            <person name="Wang Z."/>
            <person name="Zhang Y."/>
            <person name="Zhang D."/>
            <person name="Yonezawa T."/>
            <person name="Hasegawa M."/>
            <person name="Zhong Y."/>
            <person name="Liu W."/>
            <person name="Zhang Y."/>
            <person name="Huang Z."/>
            <person name="Zhang S."/>
            <person name="Long R."/>
            <person name="Yang H."/>
            <person name="Wang J."/>
            <person name="Lenstra J.A."/>
            <person name="Cooper D.N."/>
            <person name="Wu Y."/>
            <person name="Wang J."/>
            <person name="Shi P."/>
            <person name="Wang J."/>
            <person name="Liu J."/>
        </authorList>
    </citation>
    <scope>NUCLEOTIDE SEQUENCE [LARGE SCALE GENOMIC DNA]</scope>
    <source>
        <strain evidence="15">yakQH1</strain>
    </source>
</reference>
<evidence type="ECO:0000256" key="5">
    <source>
        <dbReference type="ARBA" id="ARBA00022792"/>
    </source>
</evidence>
<dbReference type="Gene3D" id="1.20.5.2210">
    <property type="match status" value="1"/>
</dbReference>
<keyword evidence="2 13" id="KW-0813">Transport</keyword>
<sequence length="267" mass="30089">MLSRVVLSAAAAAAPSLKNAALLGPGVLQATRIFHTGQPSLAPVPPLPEHGGKVRFGLIPEEFFQFLYPKTGVTGPYVLGTGLILYLLSKEIYVITPETFSAISTIGFLVYIVKKYGASVGEFADKLNEQKIAQLEEVKQASIKQIQDAIDMEKSQQALVQKRHYLFDVQRRHYLFDVQRNNIAMAVEVTYREQLHRVYREVKNRLDYHISVQNYDAASLHRQEHMINWVEKRVVQSISAQQEKETIAKCIADLKLLAKKAQAQPVM</sequence>
<dbReference type="GO" id="GO:0046933">
    <property type="term" value="F:proton-transporting ATP synthase activity, rotational mechanism"/>
    <property type="evidence" value="ECO:0007669"/>
    <property type="project" value="TreeGrafter"/>
</dbReference>
<keyword evidence="7" id="KW-0007">Acetylation</keyword>
<comment type="function">
    <text evidence="11 13">Subunit b, of the mitochondrial membrane ATP synthase complex (F(1)F(0) ATP synthase or Complex V) that produces ATP from ADP in the presence of a proton gradient across the membrane which is generated by electron transport complexes of the respiratory chain. ATP synthase complex consist of a soluble F(1) head domain - the catalytic core - and a membrane F(1) domain - the membrane proton channel. These two domains are linked by a central stalk rotating inside the F(1) region and a stationary peripheral stalk. During catalysis, ATP synthesis in the catalytic domain of F(1) is coupled via a rotary mechanism of the central stalk subunits to proton translocation. In vivo, can only synthesize ATP although its ATP hydrolase activity can be activated artificially in vitro. Part of the complex F(0) domain. Part of the complex F(0) domain and the peripheric stalk, which acts as a stator to hold the catalytic alpha(3)beta(3) subcomplex and subunit a/ATP6 static relative to the rotary elements.</text>
</comment>
<evidence type="ECO:0000256" key="6">
    <source>
        <dbReference type="ARBA" id="ARBA00022946"/>
    </source>
</evidence>
<evidence type="ECO:0000256" key="2">
    <source>
        <dbReference type="ARBA" id="ARBA00022448"/>
    </source>
</evidence>
<evidence type="ECO:0000256" key="13">
    <source>
        <dbReference type="RuleBase" id="RU368017"/>
    </source>
</evidence>
<dbReference type="SUPFAM" id="SSF161060">
    <property type="entry name" value="ATP synthase B chain-like"/>
    <property type="match status" value="1"/>
</dbReference>
<evidence type="ECO:0000256" key="9">
    <source>
        <dbReference type="ARBA" id="ARBA00023128"/>
    </source>
</evidence>